<protein>
    <submittedName>
        <fullName evidence="1">Uncharacterized protein</fullName>
    </submittedName>
</protein>
<reference evidence="1 2" key="1">
    <citation type="submission" date="2012-05" db="EMBL/GenBank/DDBJ databases">
        <title>Recombination and specialization in a pathogen metapopulation.</title>
        <authorList>
            <person name="Gardiner A."/>
            <person name="Kemen E."/>
            <person name="Schultz-Larsen T."/>
            <person name="MacLean D."/>
            <person name="Van Oosterhout C."/>
            <person name="Jones J.D.G."/>
        </authorList>
    </citation>
    <scope>NUCLEOTIDE SEQUENCE [LARGE SCALE GENOMIC DNA]</scope>
    <source>
        <strain evidence="1 2">Ac Nc2</strain>
    </source>
</reference>
<dbReference type="OrthoDB" id="413520at2759"/>
<accession>A0A024G995</accession>
<evidence type="ECO:0000313" key="1">
    <source>
        <dbReference type="EMBL" id="CCI43416.1"/>
    </source>
</evidence>
<dbReference type="EMBL" id="CAIX01000048">
    <property type="protein sequence ID" value="CCI43416.1"/>
    <property type="molecule type" value="Genomic_DNA"/>
</dbReference>
<dbReference type="Gene3D" id="3.40.50.150">
    <property type="entry name" value="Vaccinia Virus protein VP39"/>
    <property type="match status" value="1"/>
</dbReference>
<dbReference type="InterPro" id="IPR019410">
    <property type="entry name" value="Methyltransf_16"/>
</dbReference>
<gene>
    <name evidence="1" type="ORF">BN9_042000</name>
</gene>
<dbReference type="InParanoid" id="A0A024G995"/>
<dbReference type="PANTHER" id="PTHR14614">
    <property type="entry name" value="HEPATOCELLULAR CARCINOMA-ASSOCIATED ANTIGEN"/>
    <property type="match status" value="1"/>
</dbReference>
<dbReference type="SUPFAM" id="SSF53335">
    <property type="entry name" value="S-adenosyl-L-methionine-dependent methyltransferases"/>
    <property type="match status" value="1"/>
</dbReference>
<comment type="caution">
    <text evidence="1">The sequence shown here is derived from an EMBL/GenBank/DDBJ whole genome shotgun (WGS) entry which is preliminary data.</text>
</comment>
<dbReference type="STRING" id="65357.A0A024G995"/>
<proteinExistence type="predicted"/>
<sequence>MKSDEVSAGKTQFLKLLRQGIQQKLENSSPYSHSDSGHSTSALAINTKENYSSSAWRTLTWRDAYSASPIFEQNVANKILRLKQVQQGELNGFGTGLTVWPAACVLLKYLEHRYGRTESNCELKSKYVLELGSGTGAVGLTAALLGAGHVVLSDMAIVKPFIVDNVALCKAMHPNLSAEVQTYDWGKSSSDILLSDREGRECFPDIILVSDCIIPRLYPIEPLVDVLDDLSGPYTLVLISYEHRYNEKLDLKEHFWSLMRSRGFHLRQLRLDEYHPHCCADDIEIWKLSRSRSISVDLFR</sequence>
<name>A0A024G995_9STRA</name>
<evidence type="ECO:0000313" key="2">
    <source>
        <dbReference type="Proteomes" id="UP000053237"/>
    </source>
</evidence>
<dbReference type="InterPro" id="IPR029063">
    <property type="entry name" value="SAM-dependent_MTases_sf"/>
</dbReference>
<dbReference type="Proteomes" id="UP000053237">
    <property type="component" value="Unassembled WGS sequence"/>
</dbReference>
<dbReference type="AlphaFoldDB" id="A0A024G995"/>
<organism evidence="1 2">
    <name type="scientific">Albugo candida</name>
    <dbReference type="NCBI Taxonomy" id="65357"/>
    <lineage>
        <taxon>Eukaryota</taxon>
        <taxon>Sar</taxon>
        <taxon>Stramenopiles</taxon>
        <taxon>Oomycota</taxon>
        <taxon>Peronosporomycetes</taxon>
        <taxon>Albuginales</taxon>
        <taxon>Albuginaceae</taxon>
        <taxon>Albugo</taxon>
    </lineage>
</organism>
<dbReference type="CDD" id="cd02440">
    <property type="entry name" value="AdoMet_MTases"/>
    <property type="match status" value="1"/>
</dbReference>
<dbReference type="Pfam" id="PF10294">
    <property type="entry name" value="Methyltransf_16"/>
    <property type="match status" value="1"/>
</dbReference>
<keyword evidence="2" id="KW-1185">Reference proteome</keyword>